<proteinExistence type="predicted"/>
<feature type="region of interest" description="Disordered" evidence="1">
    <location>
        <begin position="1"/>
        <end position="79"/>
    </location>
</feature>
<dbReference type="RefSeq" id="WP_285739460.1">
    <property type="nucleotide sequence ID" value="NZ_BSSA01000028.1"/>
</dbReference>
<gene>
    <name evidence="2" type="ORF">Kpho02_61380</name>
</gene>
<dbReference type="Proteomes" id="UP001165041">
    <property type="component" value="Unassembled WGS sequence"/>
</dbReference>
<feature type="compositionally biased region" description="Pro residues" evidence="1">
    <location>
        <begin position="1"/>
        <end position="14"/>
    </location>
</feature>
<organism evidence="2 3">
    <name type="scientific">Kitasatospora phosalacinea</name>
    <dbReference type="NCBI Taxonomy" id="2065"/>
    <lineage>
        <taxon>Bacteria</taxon>
        <taxon>Bacillati</taxon>
        <taxon>Actinomycetota</taxon>
        <taxon>Actinomycetes</taxon>
        <taxon>Kitasatosporales</taxon>
        <taxon>Streptomycetaceae</taxon>
        <taxon>Kitasatospora</taxon>
    </lineage>
</organism>
<feature type="compositionally biased region" description="Acidic residues" evidence="1">
    <location>
        <begin position="59"/>
        <end position="70"/>
    </location>
</feature>
<protein>
    <submittedName>
        <fullName evidence="2">Uncharacterized protein</fullName>
    </submittedName>
</protein>
<name>A0A9W6QCC6_9ACTN</name>
<reference evidence="2" key="1">
    <citation type="submission" date="2023-02" db="EMBL/GenBank/DDBJ databases">
        <title>Kitasatospora phosalacinea NBRC 14627.</title>
        <authorList>
            <person name="Ichikawa N."/>
            <person name="Sato H."/>
            <person name="Tonouchi N."/>
        </authorList>
    </citation>
    <scope>NUCLEOTIDE SEQUENCE</scope>
    <source>
        <strain evidence="2">NBRC 14627</strain>
    </source>
</reference>
<evidence type="ECO:0000256" key="1">
    <source>
        <dbReference type="SAM" id="MobiDB-lite"/>
    </source>
</evidence>
<sequence length="79" mass="7866">MAPHEPGTPAPGPGGPGGSSGREQRAGKRTVPGTASAREGYDPGTGTAAGDPLTGVEADRDEADRDEESGGPDRPEQRG</sequence>
<evidence type="ECO:0000313" key="2">
    <source>
        <dbReference type="EMBL" id="GLW73840.1"/>
    </source>
</evidence>
<comment type="caution">
    <text evidence="2">The sequence shown here is derived from an EMBL/GenBank/DDBJ whole genome shotgun (WGS) entry which is preliminary data.</text>
</comment>
<dbReference type="AlphaFoldDB" id="A0A9W6QCC6"/>
<evidence type="ECO:0000313" key="3">
    <source>
        <dbReference type="Proteomes" id="UP001165041"/>
    </source>
</evidence>
<accession>A0A9W6QCC6</accession>
<dbReference type="EMBL" id="BSSA01000028">
    <property type="protein sequence ID" value="GLW73840.1"/>
    <property type="molecule type" value="Genomic_DNA"/>
</dbReference>